<organism evidence="1 2">
    <name type="scientific">Xylaria arbuscula</name>
    <dbReference type="NCBI Taxonomy" id="114810"/>
    <lineage>
        <taxon>Eukaryota</taxon>
        <taxon>Fungi</taxon>
        <taxon>Dikarya</taxon>
        <taxon>Ascomycota</taxon>
        <taxon>Pezizomycotina</taxon>
        <taxon>Sordariomycetes</taxon>
        <taxon>Xylariomycetidae</taxon>
        <taxon>Xylariales</taxon>
        <taxon>Xylariaceae</taxon>
        <taxon>Xylaria</taxon>
    </lineage>
</organism>
<dbReference type="EMBL" id="JANPWZ010002324">
    <property type="protein sequence ID" value="KAJ3560034.1"/>
    <property type="molecule type" value="Genomic_DNA"/>
</dbReference>
<sequence length="84" mass="9246">MSRSVGRDEAERRIGLLRMTSSKTVRIDGALSDRVPNASTRLLASSSLATIPASETALRSMAIVYRPWAVRWRANASWKVFPAA</sequence>
<dbReference type="AlphaFoldDB" id="A0A9W8N6J8"/>
<dbReference type="Proteomes" id="UP001148614">
    <property type="component" value="Unassembled WGS sequence"/>
</dbReference>
<protein>
    <submittedName>
        <fullName evidence="1">Uncharacterized protein</fullName>
    </submittedName>
</protein>
<keyword evidence="2" id="KW-1185">Reference proteome</keyword>
<comment type="caution">
    <text evidence="1">The sequence shown here is derived from an EMBL/GenBank/DDBJ whole genome shotgun (WGS) entry which is preliminary data.</text>
</comment>
<reference evidence="1" key="1">
    <citation type="submission" date="2022-07" db="EMBL/GenBank/DDBJ databases">
        <title>Genome Sequence of Xylaria arbuscula.</title>
        <authorList>
            <person name="Buettner E."/>
        </authorList>
    </citation>
    <scope>NUCLEOTIDE SEQUENCE</scope>
    <source>
        <strain evidence="1">VT107</strain>
    </source>
</reference>
<evidence type="ECO:0000313" key="1">
    <source>
        <dbReference type="EMBL" id="KAJ3560034.1"/>
    </source>
</evidence>
<gene>
    <name evidence="1" type="ORF">NPX13_g9449</name>
</gene>
<name>A0A9W8N6J8_9PEZI</name>
<evidence type="ECO:0000313" key="2">
    <source>
        <dbReference type="Proteomes" id="UP001148614"/>
    </source>
</evidence>
<proteinExistence type="predicted"/>
<accession>A0A9W8N6J8</accession>